<gene>
    <name evidence="2" type="ORF">WR25_01092</name>
</gene>
<name>A0A2A2J364_9BILA</name>
<comment type="caution">
    <text evidence="2">The sequence shown here is derived from an EMBL/GenBank/DDBJ whole genome shotgun (WGS) entry which is preliminary data.</text>
</comment>
<dbReference type="InterPro" id="IPR016187">
    <property type="entry name" value="CTDL_fold"/>
</dbReference>
<accession>A0A2A2J364</accession>
<dbReference type="AlphaFoldDB" id="A0A2A2J364"/>
<dbReference type="OrthoDB" id="7357196at2759"/>
<dbReference type="PROSITE" id="PS50041">
    <property type="entry name" value="C_TYPE_LECTIN_2"/>
    <property type="match status" value="1"/>
</dbReference>
<proteinExistence type="predicted"/>
<protein>
    <recommendedName>
        <fullName evidence="1">C-type lectin domain-containing protein</fullName>
    </recommendedName>
</protein>
<evidence type="ECO:0000313" key="3">
    <source>
        <dbReference type="Proteomes" id="UP000218231"/>
    </source>
</evidence>
<dbReference type="InterPro" id="IPR001304">
    <property type="entry name" value="C-type_lectin-like"/>
</dbReference>
<sequence length="211" mass="23205">MIMASTVSSYSDTLIANFKENGGKIIVYQLIQDIDNASSLFKKIASKRYYISSLSNDSIIQVSEAIMRANCFCNAPMSAYHYELPVADSSYADGGCYSLQITATSFNTASSSCQRIGANVASLKDESKAGFILSSTIYKGFKDYQSIWIDLHEIGGVWKWGDGQQIDVDPDPKFRVGPAQVEIFDCITSRVGIATFRSANIPDYECMISEP</sequence>
<dbReference type="InterPro" id="IPR016186">
    <property type="entry name" value="C-type_lectin-like/link_sf"/>
</dbReference>
<dbReference type="Pfam" id="PF00059">
    <property type="entry name" value="Lectin_C"/>
    <property type="match status" value="1"/>
</dbReference>
<dbReference type="EMBL" id="LIAE01010726">
    <property type="protein sequence ID" value="PAV56054.1"/>
    <property type="molecule type" value="Genomic_DNA"/>
</dbReference>
<dbReference type="PANTHER" id="PTHR31024">
    <property type="entry name" value="C-TYPE LECTIN"/>
    <property type="match status" value="1"/>
</dbReference>
<dbReference type="Proteomes" id="UP000218231">
    <property type="component" value="Unassembled WGS sequence"/>
</dbReference>
<organism evidence="2 3">
    <name type="scientific">Diploscapter pachys</name>
    <dbReference type="NCBI Taxonomy" id="2018661"/>
    <lineage>
        <taxon>Eukaryota</taxon>
        <taxon>Metazoa</taxon>
        <taxon>Ecdysozoa</taxon>
        <taxon>Nematoda</taxon>
        <taxon>Chromadorea</taxon>
        <taxon>Rhabditida</taxon>
        <taxon>Rhabditina</taxon>
        <taxon>Rhabditomorpha</taxon>
        <taxon>Rhabditoidea</taxon>
        <taxon>Rhabditidae</taxon>
        <taxon>Diploscapter</taxon>
    </lineage>
</organism>
<evidence type="ECO:0000259" key="1">
    <source>
        <dbReference type="PROSITE" id="PS50041"/>
    </source>
</evidence>
<keyword evidence="3" id="KW-1185">Reference proteome</keyword>
<feature type="domain" description="C-type lectin" evidence="1">
    <location>
        <begin position="92"/>
        <end position="211"/>
    </location>
</feature>
<evidence type="ECO:0000313" key="2">
    <source>
        <dbReference type="EMBL" id="PAV56054.1"/>
    </source>
</evidence>
<dbReference type="PANTHER" id="PTHR31024:SF3">
    <property type="entry name" value="C-TYPE LECTIN-RELATED"/>
    <property type="match status" value="1"/>
</dbReference>
<reference evidence="2 3" key="1">
    <citation type="journal article" date="2017" name="Curr. Biol.">
        <title>Genome architecture and evolution of a unichromosomal asexual nematode.</title>
        <authorList>
            <person name="Fradin H."/>
            <person name="Zegar C."/>
            <person name="Gutwein M."/>
            <person name="Lucas J."/>
            <person name="Kovtun M."/>
            <person name="Corcoran D."/>
            <person name="Baugh L.R."/>
            <person name="Kiontke K."/>
            <person name="Gunsalus K."/>
            <person name="Fitch D.H."/>
            <person name="Piano F."/>
        </authorList>
    </citation>
    <scope>NUCLEOTIDE SEQUENCE [LARGE SCALE GENOMIC DNA]</scope>
    <source>
        <strain evidence="2">PF1309</strain>
    </source>
</reference>
<dbReference type="SUPFAM" id="SSF56436">
    <property type="entry name" value="C-type lectin-like"/>
    <property type="match status" value="1"/>
</dbReference>
<dbReference type="CDD" id="cd00037">
    <property type="entry name" value="CLECT"/>
    <property type="match status" value="1"/>
</dbReference>
<dbReference type="Gene3D" id="3.10.100.10">
    <property type="entry name" value="Mannose-Binding Protein A, subunit A"/>
    <property type="match status" value="1"/>
</dbReference>